<evidence type="ECO:0000313" key="2">
    <source>
        <dbReference type="EMBL" id="SDI15468.1"/>
    </source>
</evidence>
<keyword evidence="3" id="KW-1185">Reference proteome</keyword>
<dbReference type="OrthoDB" id="9766971at2"/>
<accession>A0A1G8I931</accession>
<gene>
    <name evidence="2" type="ORF">SAMN05443529_1284</name>
</gene>
<name>A0A1G8I931_9FIRM</name>
<dbReference type="EMBL" id="FNCP01000028">
    <property type="protein sequence ID" value="SDI15468.1"/>
    <property type="molecule type" value="Genomic_DNA"/>
</dbReference>
<keyword evidence="2" id="KW-0808">Transferase</keyword>
<evidence type="ECO:0000313" key="3">
    <source>
        <dbReference type="Proteomes" id="UP000198656"/>
    </source>
</evidence>
<protein>
    <submittedName>
        <fullName evidence="2">Glycosyltransferase involved in cell wall bisynthesis</fullName>
    </submittedName>
</protein>
<proteinExistence type="predicted"/>
<feature type="domain" description="Glycosyl transferase family 1" evidence="1">
    <location>
        <begin position="189"/>
        <end position="347"/>
    </location>
</feature>
<dbReference type="STRING" id="1121419.SAMN05443529_1284"/>
<dbReference type="AlphaFoldDB" id="A0A1G8I931"/>
<dbReference type="Proteomes" id="UP000198656">
    <property type="component" value="Unassembled WGS sequence"/>
</dbReference>
<organism evidence="2 3">
    <name type="scientific">Desulfosporosinus hippei DSM 8344</name>
    <dbReference type="NCBI Taxonomy" id="1121419"/>
    <lineage>
        <taxon>Bacteria</taxon>
        <taxon>Bacillati</taxon>
        <taxon>Bacillota</taxon>
        <taxon>Clostridia</taxon>
        <taxon>Eubacteriales</taxon>
        <taxon>Desulfitobacteriaceae</taxon>
        <taxon>Desulfosporosinus</taxon>
    </lineage>
</organism>
<dbReference type="RefSeq" id="WP_092335209.1">
    <property type="nucleotide sequence ID" value="NZ_FNCP01000028.1"/>
</dbReference>
<sequence>MAKKVALLTTNFFHPKSERIITGGAERYQVDFCRLLRDMGFNVEVWQMGDNWTKEFDGIKIHGVPANKTEYHTFPELNMAFYENAMAFDYSVYFILSLAYPLVHEKSIGISHGVYWDWPGFDTTTGKQEIKQEWLRRMGISLAGPQKLVSVDTNTINYFNATLPSFYNKWEYIPNYVDTDLFCPHEEDLTKDKIRILFPRRMVPVRGINETMRAAEILTEKYPAIEFHFCGRGHDDTIEMLMSQWAKKQERCYYYWKPFEMMPEIYQMADIVLIPSRSTEGTSLAALESMACGKPVVAGMAGGLSDLVLDGYNGYLIKPSVENLVSSIEELIKDSKKRRLMGERGREIAISFNKKRWDERWAKIIADVFR</sequence>
<dbReference type="InterPro" id="IPR001296">
    <property type="entry name" value="Glyco_trans_1"/>
</dbReference>
<dbReference type="Pfam" id="PF00534">
    <property type="entry name" value="Glycos_transf_1"/>
    <property type="match status" value="1"/>
</dbReference>
<evidence type="ECO:0000259" key="1">
    <source>
        <dbReference type="Pfam" id="PF00534"/>
    </source>
</evidence>
<reference evidence="3" key="1">
    <citation type="submission" date="2016-10" db="EMBL/GenBank/DDBJ databases">
        <authorList>
            <person name="Varghese N."/>
            <person name="Submissions S."/>
        </authorList>
    </citation>
    <scope>NUCLEOTIDE SEQUENCE [LARGE SCALE GENOMIC DNA]</scope>
    <source>
        <strain evidence="3">DSM 8344</strain>
    </source>
</reference>
<dbReference type="SUPFAM" id="SSF53756">
    <property type="entry name" value="UDP-Glycosyltransferase/glycogen phosphorylase"/>
    <property type="match status" value="1"/>
</dbReference>
<dbReference type="CDD" id="cd03801">
    <property type="entry name" value="GT4_PimA-like"/>
    <property type="match status" value="1"/>
</dbReference>
<dbReference type="PANTHER" id="PTHR12526">
    <property type="entry name" value="GLYCOSYLTRANSFERASE"/>
    <property type="match status" value="1"/>
</dbReference>
<dbReference type="GO" id="GO:0016757">
    <property type="term" value="F:glycosyltransferase activity"/>
    <property type="evidence" value="ECO:0007669"/>
    <property type="project" value="InterPro"/>
</dbReference>
<dbReference type="Gene3D" id="3.40.50.2000">
    <property type="entry name" value="Glycogen Phosphorylase B"/>
    <property type="match status" value="2"/>
</dbReference>